<evidence type="ECO:0000256" key="2">
    <source>
        <dbReference type="ARBA" id="ARBA00007886"/>
    </source>
</evidence>
<evidence type="ECO:0000256" key="3">
    <source>
        <dbReference type="ARBA" id="ARBA00022544"/>
    </source>
</evidence>
<dbReference type="Gene3D" id="3.30.300.210">
    <property type="entry name" value="Nutrient germinant receptor protein C, domain 3"/>
    <property type="match status" value="1"/>
</dbReference>
<keyword evidence="4" id="KW-0732">Signal</keyword>
<feature type="domain" description="Spore germination protein N-terminal" evidence="9">
    <location>
        <begin position="23"/>
        <end position="198"/>
    </location>
</feature>
<dbReference type="Pfam" id="PF25198">
    <property type="entry name" value="Spore_GerAC_N"/>
    <property type="match status" value="1"/>
</dbReference>
<keyword evidence="5" id="KW-0472">Membrane</keyword>
<gene>
    <name evidence="10" type="ORF">IM700_022420</name>
</gene>
<keyword evidence="6" id="KW-0564">Palmitate</keyword>
<evidence type="ECO:0000313" key="11">
    <source>
        <dbReference type="Proteomes" id="UP001516620"/>
    </source>
</evidence>
<evidence type="ECO:0000256" key="1">
    <source>
        <dbReference type="ARBA" id="ARBA00004635"/>
    </source>
</evidence>
<evidence type="ECO:0000259" key="8">
    <source>
        <dbReference type="Pfam" id="PF05504"/>
    </source>
</evidence>
<dbReference type="InterPro" id="IPR057336">
    <property type="entry name" value="GerAC_N"/>
</dbReference>
<dbReference type="RefSeq" id="WP_193417076.1">
    <property type="nucleotide sequence ID" value="NZ_JADCNN020000037.1"/>
</dbReference>
<feature type="domain" description="Spore germination GerAC-like C-terminal" evidence="8">
    <location>
        <begin position="226"/>
        <end position="388"/>
    </location>
</feature>
<dbReference type="InterPro" id="IPR038501">
    <property type="entry name" value="Spore_GerAC_C_sf"/>
</dbReference>
<evidence type="ECO:0000256" key="6">
    <source>
        <dbReference type="ARBA" id="ARBA00023139"/>
    </source>
</evidence>
<keyword evidence="7" id="KW-0449">Lipoprotein</keyword>
<dbReference type="InterPro" id="IPR008844">
    <property type="entry name" value="Spore_GerAC-like"/>
</dbReference>
<keyword evidence="11" id="KW-1185">Reference proteome</keyword>
<evidence type="ECO:0000313" key="10">
    <source>
        <dbReference type="EMBL" id="MBM6998431.1"/>
    </source>
</evidence>
<evidence type="ECO:0000256" key="5">
    <source>
        <dbReference type="ARBA" id="ARBA00023136"/>
    </source>
</evidence>
<accession>A0ABS2HC97</accession>
<protein>
    <submittedName>
        <fullName evidence="10">Ger(X)C family spore germination protein</fullName>
    </submittedName>
</protein>
<dbReference type="Pfam" id="PF05504">
    <property type="entry name" value="Spore_GerAC"/>
    <property type="match status" value="1"/>
</dbReference>
<evidence type="ECO:0000256" key="4">
    <source>
        <dbReference type="ARBA" id="ARBA00022729"/>
    </source>
</evidence>
<comment type="similarity">
    <text evidence="2">Belongs to the GerABKC lipoprotein family.</text>
</comment>
<comment type="subcellular location">
    <subcellularLocation>
        <location evidence="1">Membrane</location>
        <topology evidence="1">Lipid-anchor</topology>
    </subcellularLocation>
</comment>
<dbReference type="PANTHER" id="PTHR35789:SF1">
    <property type="entry name" value="SPORE GERMINATION PROTEIN B3"/>
    <property type="match status" value="1"/>
</dbReference>
<comment type="caution">
    <text evidence="10">The sequence shown here is derived from an EMBL/GenBank/DDBJ whole genome shotgun (WGS) entry which is preliminary data.</text>
</comment>
<name>A0ABS2HC97_9BACL</name>
<evidence type="ECO:0000259" key="9">
    <source>
        <dbReference type="Pfam" id="PF25198"/>
    </source>
</evidence>
<dbReference type="EMBL" id="JADCNN020000037">
    <property type="protein sequence ID" value="MBM6998431.1"/>
    <property type="molecule type" value="Genomic_DNA"/>
</dbReference>
<evidence type="ECO:0000256" key="7">
    <source>
        <dbReference type="ARBA" id="ARBA00023288"/>
    </source>
</evidence>
<sequence length="402" mass="44960">MRIKGLWLIVILCAMLPLSGCWDAKELNRRAVVAGIGVDLAPGKKDYFVSFQVIIADEISGKTGRGGTPTMVYSAQGRSIMEATRKVSMLVPRQVSTAHTRIIVISEELARQGISDIVDFLDRDSDIRLTAKIYVAKKEARARDILSGLSAMGKISAYTLAQKTDISSQEYSSHYPIEIDDVIRDILVPNSGPIINGVDILGNVEDARKKSNLEKTDALGLLRMSNLAVFKGDRLKGWLNEEESVGLVWIKGKLNKTSIVITPDDLGEITLDVRRSKTSMHVSLKDPEHPVVLVKVTAQLSVREMDSTIDLRDPAALNDLETYVNQEIKKKMKAAVDKAQTLNSDIFCFGQTLERQHPKAWKQLKGQWSDLFPELTVEYHVDSIVRNSQMRDRSFKYDMNQE</sequence>
<proteinExistence type="inferred from homology"/>
<reference evidence="10 11" key="1">
    <citation type="submission" date="2021-01" db="EMBL/GenBank/DDBJ databases">
        <title>Paenibacillus sp.nov. isolated from the rhizosphere soil of tomato plant.</title>
        <authorList>
            <person name="Thin K.K."/>
            <person name="Zhang X."/>
            <person name="He S."/>
        </authorList>
    </citation>
    <scope>NUCLEOTIDE SEQUENCE [LARGE SCALE GENOMIC DNA]</scope>
    <source>
        <strain evidence="10 11">DXFW5</strain>
    </source>
</reference>
<organism evidence="10 11">
    <name type="scientific">Paenibacillus rhizolycopersici</name>
    <dbReference type="NCBI Taxonomy" id="2780073"/>
    <lineage>
        <taxon>Bacteria</taxon>
        <taxon>Bacillati</taxon>
        <taxon>Bacillota</taxon>
        <taxon>Bacilli</taxon>
        <taxon>Bacillales</taxon>
        <taxon>Paenibacillaceae</taxon>
        <taxon>Paenibacillus</taxon>
    </lineage>
</organism>
<dbReference type="PANTHER" id="PTHR35789">
    <property type="entry name" value="SPORE GERMINATION PROTEIN B3"/>
    <property type="match status" value="1"/>
</dbReference>
<dbReference type="NCBIfam" id="TIGR02887">
    <property type="entry name" value="spore_ger_x_C"/>
    <property type="match status" value="1"/>
</dbReference>
<dbReference type="InterPro" id="IPR046953">
    <property type="entry name" value="Spore_GerAC-like_C"/>
</dbReference>
<keyword evidence="3" id="KW-0309">Germination</keyword>
<dbReference type="Proteomes" id="UP001516620">
    <property type="component" value="Unassembled WGS sequence"/>
</dbReference>